<dbReference type="Proteomes" id="UP000249393">
    <property type="component" value="Unassembled WGS sequence"/>
</dbReference>
<evidence type="ECO:0000313" key="1">
    <source>
        <dbReference type="EMBL" id="PZR35578.1"/>
    </source>
</evidence>
<protein>
    <submittedName>
        <fullName evidence="1">Uncharacterized protein</fullName>
    </submittedName>
</protein>
<reference evidence="1 2" key="1">
    <citation type="submission" date="2017-08" db="EMBL/GenBank/DDBJ databases">
        <title>Infants hospitalized years apart are colonized by the same room-sourced microbial strains.</title>
        <authorList>
            <person name="Brooks B."/>
            <person name="Olm M.R."/>
            <person name="Firek B.A."/>
            <person name="Baker R."/>
            <person name="Thomas B.C."/>
            <person name="Morowitz M.J."/>
            <person name="Banfield J.F."/>
        </authorList>
    </citation>
    <scope>NUCLEOTIDE SEQUENCE [LARGE SCALE GENOMIC DNA]</scope>
    <source>
        <strain evidence="1">S2_003_000_R2_4</strain>
    </source>
</reference>
<dbReference type="AlphaFoldDB" id="A0A2W5WNJ8"/>
<proteinExistence type="predicted"/>
<gene>
    <name evidence="1" type="ORF">DI526_06455</name>
</gene>
<accession>A0A2W5WNJ8</accession>
<comment type="caution">
    <text evidence="1">The sequence shown here is derived from an EMBL/GenBank/DDBJ whole genome shotgun (WGS) entry which is preliminary data.</text>
</comment>
<dbReference type="RefSeq" id="WP_304275642.1">
    <property type="nucleotide sequence ID" value="NZ_QFQZ01000014.1"/>
</dbReference>
<evidence type="ECO:0000313" key="2">
    <source>
        <dbReference type="Proteomes" id="UP000249393"/>
    </source>
</evidence>
<sequence>MTMKTTAVSGLASLILAALPLVIIAGSLASSL</sequence>
<name>A0A2W5WNJ8_9CAUL</name>
<dbReference type="EMBL" id="QFQZ01000014">
    <property type="protein sequence ID" value="PZR35578.1"/>
    <property type="molecule type" value="Genomic_DNA"/>
</dbReference>
<organism evidence="1 2">
    <name type="scientific">Caulobacter segnis</name>
    <dbReference type="NCBI Taxonomy" id="88688"/>
    <lineage>
        <taxon>Bacteria</taxon>
        <taxon>Pseudomonadati</taxon>
        <taxon>Pseudomonadota</taxon>
        <taxon>Alphaproteobacteria</taxon>
        <taxon>Caulobacterales</taxon>
        <taxon>Caulobacteraceae</taxon>
        <taxon>Caulobacter</taxon>
    </lineage>
</organism>